<evidence type="ECO:0000256" key="2">
    <source>
        <dbReference type="ARBA" id="ARBA00022741"/>
    </source>
</evidence>
<dbReference type="InterPro" id="IPR006555">
    <property type="entry name" value="ATP-dep_Helicase_C"/>
</dbReference>
<dbReference type="SUPFAM" id="SSF52540">
    <property type="entry name" value="P-loop containing nucleoside triphosphate hydrolases"/>
    <property type="match status" value="2"/>
</dbReference>
<dbReference type="Proteomes" id="UP001596083">
    <property type="component" value="Unassembled WGS sequence"/>
</dbReference>
<dbReference type="GO" id="GO:0004386">
    <property type="term" value="F:helicase activity"/>
    <property type="evidence" value="ECO:0007669"/>
    <property type="project" value="UniProtKB-KW"/>
</dbReference>
<keyword evidence="4" id="KW-0067">ATP-binding</keyword>
<evidence type="ECO:0000313" key="14">
    <source>
        <dbReference type="Proteomes" id="UP001596083"/>
    </source>
</evidence>
<evidence type="ECO:0000259" key="11">
    <source>
        <dbReference type="PROSITE" id="PS51193"/>
    </source>
</evidence>
<dbReference type="EMBL" id="JBHSPB010000028">
    <property type="protein sequence ID" value="MFC5724473.1"/>
    <property type="molecule type" value="Genomic_DNA"/>
</dbReference>
<dbReference type="SUPFAM" id="SSF53098">
    <property type="entry name" value="Ribonuclease H-like"/>
    <property type="match status" value="1"/>
</dbReference>
<organism evidence="13 14">
    <name type="scientific">Streptomyces gamaensis</name>
    <dbReference type="NCBI Taxonomy" id="1763542"/>
    <lineage>
        <taxon>Bacteria</taxon>
        <taxon>Bacillati</taxon>
        <taxon>Actinomycetota</taxon>
        <taxon>Actinomycetes</taxon>
        <taxon>Kitasatosporales</taxon>
        <taxon>Streptomycetaceae</taxon>
        <taxon>Streptomyces</taxon>
    </lineage>
</organism>
<dbReference type="InterPro" id="IPR014001">
    <property type="entry name" value="Helicase_ATP-bd"/>
</dbReference>
<evidence type="ECO:0000256" key="7">
    <source>
        <dbReference type="ARBA" id="ARBA00034617"/>
    </source>
</evidence>
<evidence type="ECO:0000256" key="3">
    <source>
        <dbReference type="ARBA" id="ARBA00022801"/>
    </source>
</evidence>
<protein>
    <recommendedName>
        <fullName evidence="8">DNA 3'-5' helicase</fullName>
        <ecNumber evidence="8">5.6.2.4</ecNumber>
    </recommendedName>
</protein>
<feature type="domain" description="Helicase ATP-binding" evidence="10">
    <location>
        <begin position="1208"/>
        <end position="1390"/>
    </location>
</feature>
<reference evidence="14" key="1">
    <citation type="journal article" date="2019" name="Int. J. Syst. Evol. Microbiol.">
        <title>The Global Catalogue of Microorganisms (GCM) 10K type strain sequencing project: providing services to taxonomists for standard genome sequencing and annotation.</title>
        <authorList>
            <consortium name="The Broad Institute Genomics Platform"/>
            <consortium name="The Broad Institute Genome Sequencing Center for Infectious Disease"/>
            <person name="Wu L."/>
            <person name="Ma J."/>
        </authorList>
    </citation>
    <scope>NUCLEOTIDE SEQUENCE [LARGE SCALE GENOMIC DNA]</scope>
    <source>
        <strain evidence="14">CGMCC 4.7304</strain>
    </source>
</reference>
<dbReference type="InterPro" id="IPR036397">
    <property type="entry name" value="RNaseH_sf"/>
</dbReference>
<evidence type="ECO:0000256" key="8">
    <source>
        <dbReference type="ARBA" id="ARBA00034808"/>
    </source>
</evidence>
<keyword evidence="13" id="KW-0347">Helicase</keyword>
<dbReference type="SMART" id="SM00490">
    <property type="entry name" value="HELICc"/>
    <property type="match status" value="1"/>
</dbReference>
<keyword evidence="6" id="KW-0413">Isomerase</keyword>
<keyword evidence="2" id="KW-0547">Nucleotide-binding</keyword>
<keyword evidence="3" id="KW-0378">Hydrolase</keyword>
<evidence type="ECO:0000256" key="4">
    <source>
        <dbReference type="ARBA" id="ARBA00022840"/>
    </source>
</evidence>
<dbReference type="InterPro" id="IPR012337">
    <property type="entry name" value="RNaseH-like_sf"/>
</dbReference>
<dbReference type="PROSITE" id="PS51193">
    <property type="entry name" value="HELICASE_ATP_BIND_2"/>
    <property type="match status" value="1"/>
</dbReference>
<keyword evidence="5" id="KW-0238">DNA-binding</keyword>
<dbReference type="CDD" id="cd06127">
    <property type="entry name" value="DEDDh"/>
    <property type="match status" value="1"/>
</dbReference>
<dbReference type="SMART" id="SM00479">
    <property type="entry name" value="EXOIII"/>
    <property type="match status" value="1"/>
</dbReference>
<dbReference type="Pfam" id="PF13307">
    <property type="entry name" value="Helicase_C_2"/>
    <property type="match status" value="1"/>
</dbReference>
<comment type="catalytic activity">
    <reaction evidence="7">
        <text>Couples ATP hydrolysis with the unwinding of duplex DNA by translocating in the 3'-5' direction.</text>
        <dbReference type="EC" id="5.6.2.4"/>
    </reaction>
</comment>
<dbReference type="EC" id="5.6.2.4" evidence="8"/>
<dbReference type="Pfam" id="PF00270">
    <property type="entry name" value="DEAD"/>
    <property type="match status" value="2"/>
</dbReference>
<evidence type="ECO:0000259" key="12">
    <source>
        <dbReference type="PROSITE" id="PS51194"/>
    </source>
</evidence>
<dbReference type="Gene3D" id="3.30.420.10">
    <property type="entry name" value="Ribonuclease H-like superfamily/Ribonuclease H"/>
    <property type="match status" value="1"/>
</dbReference>
<dbReference type="RefSeq" id="WP_390320933.1">
    <property type="nucleotide sequence ID" value="NZ_JBHSPB010000028.1"/>
</dbReference>
<evidence type="ECO:0000259" key="10">
    <source>
        <dbReference type="PROSITE" id="PS51192"/>
    </source>
</evidence>
<dbReference type="SMART" id="SM00487">
    <property type="entry name" value="DEXDc"/>
    <property type="match status" value="2"/>
</dbReference>
<feature type="region of interest" description="Disordered" evidence="9">
    <location>
        <begin position="1673"/>
        <end position="1694"/>
    </location>
</feature>
<evidence type="ECO:0000256" key="6">
    <source>
        <dbReference type="ARBA" id="ARBA00023235"/>
    </source>
</evidence>
<dbReference type="InterPro" id="IPR011545">
    <property type="entry name" value="DEAD/DEAH_box_helicase_dom"/>
</dbReference>
<dbReference type="PROSITE" id="PS51194">
    <property type="entry name" value="HELICASE_CTER"/>
    <property type="match status" value="1"/>
</dbReference>
<comment type="caution">
    <text evidence="13">The sequence shown here is derived from an EMBL/GenBank/DDBJ whole genome shotgun (WGS) entry which is preliminary data.</text>
</comment>
<sequence length="1977" mass="214947">MAEEQTVSAAARKIADLVRAFPSGIAERDLAVAAAKRFSRLPRQRLAKLVAEAVGGGLLTAADGRILPAARPEPTLCEQPLPGATKPTDVASPSGTSALRAVALDIESVVRTTAASPYVERHVYEAAAVRFGADPEWVAAAPRWQRYLRFPGDGEELRDRGVRDAVLHHGIPARQAWTELRAFLQDADVVVAHNGTGLDFPVVSEAAQEAGASDPFAAVRPVDALYLAHALWPTAPSHRLQDLARELGIPRAGLWSHTADGDAVLLVRFLERAAAEFAGMTAELRELVADVCPDSDAWRLMRELAEGKRAADREPSVWEQSHVARLLGGEFAQHPPRRTSGGRAPGCAPVVVPDLLRGADGRVDPTALARVVHGTRVEPRPAQQRMTAALHDWTDRGVSGLLEAPTGTGKSYAVLAAALDWLAGGDARTAVIATYTKQLQSQMAKDLQSLESALPGILGVADLVKGKSNRLSLAALTKTLAEATRRRRAKSVPRGRARFSQRLRFRELAVFLALRLLMAKEPPRSWVARSVDPVDLPAFFIDYMGPVLPLWLESLSQRDGDYGSGAGNPLTVHTDTVREAIGSHRLILTNHALVLSHLDDLRAAGPDVLLVIDEAHELENAATSALTVAVDYQDMEVLLSEYQAWAVEAHPGTARDQAVSAIADLERLLDDERLPRLAAQAFDAQAKGVGVRIGSRATALASPYTGTAGTRHTRRLSLLLDRIAKALVTCRITLERHVVQHTAHIDPLVRERLHALASHTDDITTALDRVTSDIGAFLDPAVTLDDTRPSRVIHLEELAEPKAELRSYRFRIATSPVDLPADPEWRRYLESFRRVHYVSATLRVAGEWDFLRSRLGLSEDLPVLDLPSPFDLRNQAEVVCFSDFPSWAEQEEGALRTVAHHMAGFATEMTRARSDGNGFDGGGMILTTARSTAAGIGFHLVEELRSRALDTPVVEALTRGNGRAYQDFTDREEGGGFLVGTKGLWQGVDVSDAERLRLVWINKLPFAPFAAPIVEARRAAVAERAEKAGHPDPDGAATEHYYLPLAALQLRQAVGRLIRSDRHRGVVVISDRKLAGQSSLRRSYRRAFLGSLDDGLERPDPDTGDIGGGNVTTMAEGWRRIWEFMARQGLLEPARVAELCTPEALERHTLLPHTRRIRELALTPEETTKLREQGLLAKEVRDRCARIGGLLRLAHDPVALKPAQQAVITAASEGRDVLGLLPTGFGKSFTFQLPALVLPGVTLVVSPLVALMHDQALELNRSIGGAVRALISPLRESSSRAGKTEVTDQLLGRADHGIRLVYVSPERLCQRRFRETVRAAAAAGRVTRIAVDEAHTLAQWEDFRPSMRRVSRFLDELRRTHGVAVTAVTATANRAVHEALREGLFSLPAEVPEPGSAEADAERSGAVGGLVTVRENPIRPELAVYRRSLDRLGQGGVAGLVERVVDSLQGHAILYCLTVKEVNTLYTHVREYVGDTGVRVLRFHGRLTEAEKAAVMTEFREAPREGDEGFVPVVVIATSAFGLGVNRSDVRTVMCVSPPTDLAALYQQMGRAGRDSAGRGTAGAGPVNSGLALATSRGLRMVRFMAGQGLEASLLRRMGALVLAQTEGTLDPVRLADFLMAEDAAAGALSESELEDRYTQERYRSGIMRAFSALADLGAVEDLGDHPPYCAVKPGDLRPAQRGPERTGTAAERNVGEEEAELAHIEQTVIDTALSWGTPRNVDVRLLDRELAARCEGYRSVAHGPAATWELLADLHDRGLLDVSAAPSCRLVTGLTVRTPTLPDGYVPLLARRGRRATEELARLKGFFDATTVCAQRVLADYFGVTDLPEGCCTTARCRCSACWDTGRRPVEERRPAVADAFYSPRPREGGGTDSSLRDQRVDLQVHRLLQLQPQGAHPRRIWHALRGDESAYNPRSRKMIPLPRAIRDSRHFGGRADLPYAKVGESLTRLASGGAATEGPDGLWHAVRPARREGGA</sequence>
<keyword evidence="14" id="KW-1185">Reference proteome</keyword>
<dbReference type="InterPro" id="IPR001650">
    <property type="entry name" value="Helicase_C-like"/>
</dbReference>
<dbReference type="Gene3D" id="3.40.50.300">
    <property type="entry name" value="P-loop containing nucleotide triphosphate hydrolases"/>
    <property type="match status" value="4"/>
</dbReference>
<dbReference type="PANTHER" id="PTHR13710">
    <property type="entry name" value="DNA HELICASE RECQ FAMILY MEMBER"/>
    <property type="match status" value="1"/>
</dbReference>
<evidence type="ECO:0000256" key="1">
    <source>
        <dbReference type="ARBA" id="ARBA00005446"/>
    </source>
</evidence>
<dbReference type="SMART" id="SM00491">
    <property type="entry name" value="HELICc2"/>
    <property type="match status" value="1"/>
</dbReference>
<name>A0ABW0ZBY5_9ACTN</name>
<dbReference type="PROSITE" id="PS51192">
    <property type="entry name" value="HELICASE_ATP_BIND_1"/>
    <property type="match status" value="1"/>
</dbReference>
<proteinExistence type="inferred from homology"/>
<dbReference type="InterPro" id="IPR027417">
    <property type="entry name" value="P-loop_NTPase"/>
</dbReference>
<comment type="similarity">
    <text evidence="1">Belongs to the helicase family. RecQ subfamily.</text>
</comment>
<evidence type="ECO:0000256" key="9">
    <source>
        <dbReference type="SAM" id="MobiDB-lite"/>
    </source>
</evidence>
<feature type="domain" description="Helicase ATP-binding" evidence="11">
    <location>
        <begin position="369"/>
        <end position="672"/>
    </location>
</feature>
<dbReference type="InterPro" id="IPR014013">
    <property type="entry name" value="Helic_SF1/SF2_ATP-bd_DinG/Rad3"/>
</dbReference>
<dbReference type="CDD" id="cd17920">
    <property type="entry name" value="DEXHc_RecQ"/>
    <property type="match status" value="1"/>
</dbReference>
<gene>
    <name evidence="13" type="ORF">ACFP1Z_30390</name>
</gene>
<accession>A0ABW0ZBY5</accession>
<dbReference type="Pfam" id="PF00271">
    <property type="entry name" value="Helicase_C"/>
    <property type="match status" value="1"/>
</dbReference>
<feature type="domain" description="Helicase C-terminal" evidence="12">
    <location>
        <begin position="1440"/>
        <end position="1609"/>
    </location>
</feature>
<dbReference type="InterPro" id="IPR013520">
    <property type="entry name" value="Ribonucl_H"/>
</dbReference>
<dbReference type="PANTHER" id="PTHR13710:SF105">
    <property type="entry name" value="ATP-DEPENDENT DNA HELICASE Q1"/>
    <property type="match status" value="1"/>
</dbReference>
<evidence type="ECO:0000313" key="13">
    <source>
        <dbReference type="EMBL" id="MFC5724473.1"/>
    </source>
</evidence>
<evidence type="ECO:0000256" key="5">
    <source>
        <dbReference type="ARBA" id="ARBA00023125"/>
    </source>
</evidence>